<gene>
    <name evidence="8" type="ORF">DFR35_0559</name>
</gene>
<dbReference type="Gene3D" id="3.40.630.30">
    <property type="match status" value="1"/>
</dbReference>
<proteinExistence type="inferred from homology"/>
<keyword evidence="9" id="KW-1185">Reference proteome</keyword>
<reference evidence="8 9" key="1">
    <citation type="submission" date="2018-10" db="EMBL/GenBank/DDBJ databases">
        <title>Genomic Encyclopedia of Type Strains, Phase IV (KMG-IV): sequencing the most valuable type-strain genomes for metagenomic binning, comparative biology and taxonomic classification.</title>
        <authorList>
            <person name="Goeker M."/>
        </authorList>
    </citation>
    <scope>NUCLEOTIDE SEQUENCE [LARGE SCALE GENOMIC DNA]</scope>
    <source>
        <strain evidence="8 9">DSM 26916</strain>
    </source>
</reference>
<dbReference type="InterPro" id="IPR038740">
    <property type="entry name" value="BioF2-like_GNAT_dom"/>
</dbReference>
<evidence type="ECO:0000256" key="2">
    <source>
        <dbReference type="ARBA" id="ARBA00022679"/>
    </source>
</evidence>
<dbReference type="EMBL" id="RCCI01000004">
    <property type="protein sequence ID" value="RLJ68005.1"/>
    <property type="molecule type" value="Genomic_DNA"/>
</dbReference>
<dbReference type="AlphaFoldDB" id="A0A497XL25"/>
<dbReference type="InterPro" id="IPR003447">
    <property type="entry name" value="FEMABX"/>
</dbReference>
<comment type="similarity">
    <text evidence="1">Belongs to the FemABX family.</text>
</comment>
<evidence type="ECO:0000256" key="3">
    <source>
        <dbReference type="ARBA" id="ARBA00022960"/>
    </source>
</evidence>
<dbReference type="InterPro" id="IPR050644">
    <property type="entry name" value="PG_Glycine_Bridge_Synth"/>
</dbReference>
<dbReference type="Pfam" id="PF13480">
    <property type="entry name" value="Acetyltransf_6"/>
    <property type="match status" value="1"/>
</dbReference>
<keyword evidence="6" id="KW-0961">Cell wall biogenesis/degradation</keyword>
<dbReference type="GO" id="GO:0016755">
    <property type="term" value="F:aminoacyltransferase activity"/>
    <property type="evidence" value="ECO:0007669"/>
    <property type="project" value="InterPro"/>
</dbReference>
<name>A0A497XL25_9PROT</name>
<evidence type="ECO:0000256" key="5">
    <source>
        <dbReference type="ARBA" id="ARBA00023315"/>
    </source>
</evidence>
<dbReference type="PANTHER" id="PTHR36174">
    <property type="entry name" value="LIPID II:GLYCINE GLYCYLTRANSFERASE"/>
    <property type="match status" value="1"/>
</dbReference>
<sequence>MTRSTGDDIEFLPLDASLEADWDALVRDSDDGWPFALAGWQRMILAVEPWGLTDHSFGLAQRGKLLAVMPLQFSSAGQVLASSGWGGSGPIVAAGQTAKHRRRVLQAVLGRAEKVGSDLGAKRLDFWLSPVTRSSIQAPWGVNPFVFFGYTDVSSVAQVIDLAQDTETLRRGIAETARQAIRKAEAAGCVVEEAAWPEMVDTYYRIHVETYTRTGTTPHPRAYFEGIARELWPRRHSVLWVARDGRGEPIAFHNALWFRDGAFYHTGCSTAEGLATGANYLLFWRALLAARESGIRWYDCGAISAGESSGKLGGLSVFKTRFGGEPHRFFNCSKVLEAPAAVVGKTGRRARIGGRFAAWLGRE</sequence>
<evidence type="ECO:0000256" key="1">
    <source>
        <dbReference type="ARBA" id="ARBA00009943"/>
    </source>
</evidence>
<evidence type="ECO:0000256" key="4">
    <source>
        <dbReference type="ARBA" id="ARBA00022984"/>
    </source>
</evidence>
<evidence type="ECO:0000256" key="6">
    <source>
        <dbReference type="ARBA" id="ARBA00023316"/>
    </source>
</evidence>
<evidence type="ECO:0000313" key="9">
    <source>
        <dbReference type="Proteomes" id="UP000268908"/>
    </source>
</evidence>
<evidence type="ECO:0000259" key="7">
    <source>
        <dbReference type="Pfam" id="PF13480"/>
    </source>
</evidence>
<dbReference type="GO" id="GO:0009252">
    <property type="term" value="P:peptidoglycan biosynthetic process"/>
    <property type="evidence" value="ECO:0007669"/>
    <property type="project" value="UniProtKB-KW"/>
</dbReference>
<dbReference type="SUPFAM" id="SSF55729">
    <property type="entry name" value="Acyl-CoA N-acyltransferases (Nat)"/>
    <property type="match status" value="1"/>
</dbReference>
<dbReference type="GO" id="GO:0008360">
    <property type="term" value="P:regulation of cell shape"/>
    <property type="evidence" value="ECO:0007669"/>
    <property type="project" value="UniProtKB-KW"/>
</dbReference>
<dbReference type="PANTHER" id="PTHR36174:SF1">
    <property type="entry name" value="LIPID II:GLYCINE GLYCYLTRANSFERASE"/>
    <property type="match status" value="1"/>
</dbReference>
<evidence type="ECO:0000313" key="8">
    <source>
        <dbReference type="EMBL" id="RLJ68005.1"/>
    </source>
</evidence>
<protein>
    <submittedName>
        <fullName evidence="8">Acetyltransferase (GNAT) family protein</fullName>
    </submittedName>
</protein>
<dbReference type="GO" id="GO:0071555">
    <property type="term" value="P:cell wall organization"/>
    <property type="evidence" value="ECO:0007669"/>
    <property type="project" value="UniProtKB-KW"/>
</dbReference>
<keyword evidence="4" id="KW-0573">Peptidoglycan synthesis</keyword>
<dbReference type="PROSITE" id="PS51191">
    <property type="entry name" value="FEMABX"/>
    <property type="match status" value="1"/>
</dbReference>
<dbReference type="OrthoDB" id="7844032at2"/>
<dbReference type="RefSeq" id="WP_121239942.1">
    <property type="nucleotide sequence ID" value="NZ_BHVV01000001.1"/>
</dbReference>
<dbReference type="InterPro" id="IPR016181">
    <property type="entry name" value="Acyl_CoA_acyltransferase"/>
</dbReference>
<keyword evidence="2 8" id="KW-0808">Transferase</keyword>
<comment type="caution">
    <text evidence="8">The sequence shown here is derived from an EMBL/GenBank/DDBJ whole genome shotgun (WGS) entry which is preliminary data.</text>
</comment>
<organism evidence="8 9">
    <name type="scientific">Sulfurisoma sediminicola</name>
    <dbReference type="NCBI Taxonomy" id="1381557"/>
    <lineage>
        <taxon>Bacteria</taxon>
        <taxon>Pseudomonadati</taxon>
        <taxon>Pseudomonadota</taxon>
        <taxon>Betaproteobacteria</taxon>
        <taxon>Nitrosomonadales</taxon>
        <taxon>Sterolibacteriaceae</taxon>
        <taxon>Sulfurisoma</taxon>
    </lineage>
</organism>
<keyword evidence="5" id="KW-0012">Acyltransferase</keyword>
<feature type="domain" description="BioF2-like acetyltransferase" evidence="7">
    <location>
        <begin position="175"/>
        <end position="302"/>
    </location>
</feature>
<keyword evidence="3" id="KW-0133">Cell shape</keyword>
<accession>A0A497XL25</accession>
<dbReference type="Proteomes" id="UP000268908">
    <property type="component" value="Unassembled WGS sequence"/>
</dbReference>